<dbReference type="AlphaFoldDB" id="Q5ARX9"/>
<feature type="domain" description="Rhodopsin" evidence="8">
    <location>
        <begin position="35"/>
        <end position="259"/>
    </location>
</feature>
<dbReference type="EMBL" id="BN001307">
    <property type="protein sequence ID" value="CBF84585.1"/>
    <property type="molecule type" value="Genomic_DNA"/>
</dbReference>
<protein>
    <recommendedName>
        <fullName evidence="8">Rhodopsin domain-containing protein</fullName>
    </recommendedName>
</protein>
<dbReference type="KEGG" id="ani:ANIA_08951"/>
<feature type="region of interest" description="Disordered" evidence="6">
    <location>
        <begin position="267"/>
        <end position="288"/>
    </location>
</feature>
<evidence type="ECO:0000313" key="9">
    <source>
        <dbReference type="EMBL" id="CBF84585.1"/>
    </source>
</evidence>
<keyword evidence="2 7" id="KW-0812">Transmembrane</keyword>
<evidence type="ECO:0000256" key="1">
    <source>
        <dbReference type="ARBA" id="ARBA00004141"/>
    </source>
</evidence>
<accession>Q5ARX9</accession>
<reference evidence="10" key="2">
    <citation type="journal article" date="2009" name="Fungal Genet. Biol.">
        <title>The 2008 update of the Aspergillus nidulans genome annotation: a community effort.</title>
        <authorList>
            <person name="Wortman J.R."/>
            <person name="Gilsenan J.M."/>
            <person name="Joardar V."/>
            <person name="Deegan J."/>
            <person name="Clutterbuck J."/>
            <person name="Andersen M.R."/>
            <person name="Archer D."/>
            <person name="Bencina M."/>
            <person name="Braus G."/>
            <person name="Coutinho P."/>
            <person name="von Dohren H."/>
            <person name="Doonan J."/>
            <person name="Driessen A.J."/>
            <person name="Durek P."/>
            <person name="Espeso E."/>
            <person name="Fekete E."/>
            <person name="Flipphi M."/>
            <person name="Estrada C.G."/>
            <person name="Geysens S."/>
            <person name="Goldman G."/>
            <person name="de Groot P.W."/>
            <person name="Hansen K."/>
            <person name="Harris S.D."/>
            <person name="Heinekamp T."/>
            <person name="Helmstaedt K."/>
            <person name="Henrissat B."/>
            <person name="Hofmann G."/>
            <person name="Homan T."/>
            <person name="Horio T."/>
            <person name="Horiuchi H."/>
            <person name="James S."/>
            <person name="Jones M."/>
            <person name="Karaffa L."/>
            <person name="Karanyi Z."/>
            <person name="Kato M."/>
            <person name="Keller N."/>
            <person name="Kelly D.E."/>
            <person name="Kiel J.A."/>
            <person name="Kim J.M."/>
            <person name="van der Klei I.J."/>
            <person name="Klis F.M."/>
            <person name="Kovalchuk A."/>
            <person name="Krasevec N."/>
            <person name="Kubicek C.P."/>
            <person name="Liu B."/>
            <person name="Maccabe A."/>
            <person name="Meyer V."/>
            <person name="Mirabito P."/>
            <person name="Miskei M."/>
            <person name="Mos M."/>
            <person name="Mullins J."/>
            <person name="Nelson D.R."/>
            <person name="Nielsen J."/>
            <person name="Oakley B.R."/>
            <person name="Osmani S.A."/>
            <person name="Pakula T."/>
            <person name="Paszewski A."/>
            <person name="Paulsen I."/>
            <person name="Pilsyk S."/>
            <person name="Pocsi I."/>
            <person name="Punt P.J."/>
            <person name="Ram A.F."/>
            <person name="Ren Q."/>
            <person name="Robellet X."/>
            <person name="Robson G."/>
            <person name="Seiboth B."/>
            <person name="van Solingen P."/>
            <person name="Specht T."/>
            <person name="Sun J."/>
            <person name="Taheri-Talesh N."/>
            <person name="Takeshita N."/>
            <person name="Ussery D."/>
            <person name="vanKuyk P.A."/>
            <person name="Visser H."/>
            <person name="van de Vondervoort P.J."/>
            <person name="de Vries R.P."/>
            <person name="Walton J."/>
            <person name="Xiang X."/>
            <person name="Xiong Y."/>
            <person name="Zeng A.P."/>
            <person name="Brandt B.W."/>
            <person name="Cornell M.J."/>
            <person name="van den Hondel C.A."/>
            <person name="Visser J."/>
            <person name="Oliver S.G."/>
            <person name="Turner G."/>
        </authorList>
    </citation>
    <scope>GENOME REANNOTATION</scope>
    <source>
        <strain evidence="10">FGSC A4 / ATCC 38163 / CBS 112.46 / NRRL 194 / M139</strain>
    </source>
</reference>
<reference evidence="10" key="1">
    <citation type="journal article" date="2005" name="Nature">
        <title>Sequencing of Aspergillus nidulans and comparative analysis with A. fumigatus and A. oryzae.</title>
        <authorList>
            <person name="Galagan J.E."/>
            <person name="Calvo S.E."/>
            <person name="Cuomo C."/>
            <person name="Ma L.J."/>
            <person name="Wortman J.R."/>
            <person name="Batzoglou S."/>
            <person name="Lee S.I."/>
            <person name="Basturkmen M."/>
            <person name="Spevak C.C."/>
            <person name="Clutterbuck J."/>
            <person name="Kapitonov V."/>
            <person name="Jurka J."/>
            <person name="Scazzocchio C."/>
            <person name="Farman M."/>
            <person name="Butler J."/>
            <person name="Purcell S."/>
            <person name="Harris S."/>
            <person name="Braus G.H."/>
            <person name="Draht O."/>
            <person name="Busch S."/>
            <person name="D'Enfert C."/>
            <person name="Bouchier C."/>
            <person name="Goldman G.H."/>
            <person name="Bell-Pedersen D."/>
            <person name="Griffiths-Jones S."/>
            <person name="Doonan J.H."/>
            <person name="Yu J."/>
            <person name="Vienken K."/>
            <person name="Pain A."/>
            <person name="Freitag M."/>
            <person name="Selker E.U."/>
            <person name="Archer D.B."/>
            <person name="Penalva M.A."/>
            <person name="Oakley B.R."/>
            <person name="Momany M."/>
            <person name="Tanaka T."/>
            <person name="Kumagai T."/>
            <person name="Asai K."/>
            <person name="Machida M."/>
            <person name="Nierman W.C."/>
            <person name="Denning D.W."/>
            <person name="Caddick M."/>
            <person name="Hynes M."/>
            <person name="Paoletti M."/>
            <person name="Fischer R."/>
            <person name="Miller B."/>
            <person name="Dyer P."/>
            <person name="Sachs M.S."/>
            <person name="Osmani S.A."/>
            <person name="Birren B.W."/>
        </authorList>
    </citation>
    <scope>NUCLEOTIDE SEQUENCE [LARGE SCALE GENOMIC DNA]</scope>
    <source>
        <strain evidence="10">FGSC A4 / ATCC 38163 / CBS 112.46 / NRRL 194 / M139</strain>
    </source>
</reference>
<keyword evidence="10" id="KW-1185">Reference proteome</keyword>
<feature type="transmembrane region" description="Helical" evidence="7">
    <location>
        <begin position="172"/>
        <end position="191"/>
    </location>
</feature>
<dbReference type="Pfam" id="PF20684">
    <property type="entry name" value="Fung_rhodopsin"/>
    <property type="match status" value="1"/>
</dbReference>
<evidence type="ECO:0000256" key="3">
    <source>
        <dbReference type="ARBA" id="ARBA00022989"/>
    </source>
</evidence>
<dbReference type="RefSeq" id="XP_682220.1">
    <property type="nucleotide sequence ID" value="XM_677128.1"/>
</dbReference>
<dbReference type="HOGENOM" id="CLU_028200_8_0_1"/>
<dbReference type="OMA" id="MTIICDS"/>
<name>Q5ARX9_EMENI</name>
<dbReference type="GO" id="GO:0016020">
    <property type="term" value="C:membrane"/>
    <property type="evidence" value="ECO:0007669"/>
    <property type="project" value="UniProtKB-SubCell"/>
</dbReference>
<dbReference type="GeneID" id="2868248"/>
<proteinExistence type="inferred from homology"/>
<dbReference type="PANTHER" id="PTHR33048">
    <property type="entry name" value="PTH11-LIKE INTEGRAL MEMBRANE PROTEIN (AFU_ORTHOLOGUE AFUA_5G11245)"/>
    <property type="match status" value="1"/>
</dbReference>
<dbReference type="OrthoDB" id="5283415at2759"/>
<evidence type="ECO:0000256" key="5">
    <source>
        <dbReference type="ARBA" id="ARBA00038359"/>
    </source>
</evidence>
<feature type="compositionally biased region" description="Polar residues" evidence="6">
    <location>
        <begin position="270"/>
        <end position="280"/>
    </location>
</feature>
<evidence type="ECO:0000256" key="7">
    <source>
        <dbReference type="SAM" id="Phobius"/>
    </source>
</evidence>
<organism evidence="9 10">
    <name type="scientific">Emericella nidulans (strain FGSC A4 / ATCC 38163 / CBS 112.46 / NRRL 194 / M139)</name>
    <name type="common">Aspergillus nidulans</name>
    <dbReference type="NCBI Taxonomy" id="227321"/>
    <lineage>
        <taxon>Eukaryota</taxon>
        <taxon>Fungi</taxon>
        <taxon>Dikarya</taxon>
        <taxon>Ascomycota</taxon>
        <taxon>Pezizomycotina</taxon>
        <taxon>Eurotiomycetes</taxon>
        <taxon>Eurotiomycetidae</taxon>
        <taxon>Eurotiales</taxon>
        <taxon>Aspergillaceae</taxon>
        <taxon>Aspergillus</taxon>
        <taxon>Aspergillus subgen. Nidulantes</taxon>
    </lineage>
</organism>
<accession>C8VLA5</accession>
<feature type="transmembrane region" description="Helical" evidence="7">
    <location>
        <begin position="93"/>
        <end position="110"/>
    </location>
</feature>
<evidence type="ECO:0000256" key="4">
    <source>
        <dbReference type="ARBA" id="ARBA00023136"/>
    </source>
</evidence>
<feature type="transmembrane region" description="Helical" evidence="7">
    <location>
        <begin position="51"/>
        <end position="73"/>
    </location>
</feature>
<dbReference type="InterPro" id="IPR049326">
    <property type="entry name" value="Rhodopsin_dom_fungi"/>
</dbReference>
<evidence type="ECO:0000313" key="10">
    <source>
        <dbReference type="Proteomes" id="UP000000560"/>
    </source>
</evidence>
<feature type="transmembrane region" description="Helical" evidence="7">
    <location>
        <begin position="236"/>
        <end position="262"/>
    </location>
</feature>
<dbReference type="eggNOG" id="ENOG502RZDV">
    <property type="taxonomic scope" value="Eukaryota"/>
</dbReference>
<dbReference type="InParanoid" id="Q5ARX9"/>
<sequence>MASEPSAAYLAEDRSQPALIGIVVVTALSAVVVIVRLYARRVLVRGLGWDDLFIVLAQLVSWATMALCSQILRYGSGRHLVALLKTPETLVRMYKWLVTTQMVYMFNLWLCRVSGLTFYARLNPMPRFILYLRLSFAFVTAVWAAQSLIIALQCIPLEALWDNSITDKKCMGSAMVFISTGALTIIVMGLQAKTARKLALLGILCFGVLTSILRMVSMIVSVQHEDDATWYFSPVVAWTCAEISAAIIALSLPALRAIFGFLKEHHSTRGKSNSYPNTGSGSKGIGLDSLSKSATKQPKVFHGSGVYDNTVDIGVGRSPSQEVLWNGYGDRSYGNRGNGSPREIMITETVDVEVGRG</sequence>
<comment type="similarity">
    <text evidence="5">Belongs to the SAT4 family.</text>
</comment>
<dbReference type="InterPro" id="IPR052337">
    <property type="entry name" value="SAT4-like"/>
</dbReference>
<feature type="transmembrane region" description="Helical" evidence="7">
    <location>
        <begin position="130"/>
        <end position="152"/>
    </location>
</feature>
<gene>
    <name evidence="9" type="ORF">ANIA_08951</name>
</gene>
<comment type="subcellular location">
    <subcellularLocation>
        <location evidence="1">Membrane</location>
        <topology evidence="1">Multi-pass membrane protein</topology>
    </subcellularLocation>
</comment>
<evidence type="ECO:0000259" key="8">
    <source>
        <dbReference type="Pfam" id="PF20684"/>
    </source>
</evidence>
<dbReference type="PANTHER" id="PTHR33048:SF129">
    <property type="entry name" value="INTEGRAL MEMBRANE PROTEIN-RELATED"/>
    <property type="match status" value="1"/>
</dbReference>
<keyword evidence="3 7" id="KW-1133">Transmembrane helix</keyword>
<dbReference type="VEuPathDB" id="FungiDB:AN8951"/>
<evidence type="ECO:0000256" key="6">
    <source>
        <dbReference type="SAM" id="MobiDB-lite"/>
    </source>
</evidence>
<feature type="transmembrane region" description="Helical" evidence="7">
    <location>
        <begin position="18"/>
        <end position="39"/>
    </location>
</feature>
<feature type="transmembrane region" description="Helical" evidence="7">
    <location>
        <begin position="198"/>
        <end position="216"/>
    </location>
</feature>
<dbReference type="Proteomes" id="UP000000560">
    <property type="component" value="Chromosome VII"/>
</dbReference>
<keyword evidence="4 7" id="KW-0472">Membrane</keyword>
<evidence type="ECO:0000256" key="2">
    <source>
        <dbReference type="ARBA" id="ARBA00022692"/>
    </source>
</evidence>